<evidence type="ECO:0000313" key="2">
    <source>
        <dbReference type="EnsemblPlants" id="TuG1812G0200002947.01.T01.cds396994"/>
    </source>
</evidence>
<proteinExistence type="predicted"/>
<evidence type="ECO:0000313" key="3">
    <source>
        <dbReference type="Proteomes" id="UP000015106"/>
    </source>
</evidence>
<sequence length="92" mass="10095">MEQHKTVEEDREPIGNNCTTLICAPQGCDTLGMTASEAVAYGKLKTFCSNIIKRLAPPLLKEVQASQLSPEAEPFTPKRTTRASKKTTSTKR</sequence>
<reference evidence="2" key="2">
    <citation type="submission" date="2018-03" db="EMBL/GenBank/DDBJ databases">
        <title>The Triticum urartu genome reveals the dynamic nature of wheat genome evolution.</title>
        <authorList>
            <person name="Ling H."/>
            <person name="Ma B."/>
            <person name="Shi X."/>
            <person name="Liu H."/>
            <person name="Dong L."/>
            <person name="Sun H."/>
            <person name="Cao Y."/>
            <person name="Gao Q."/>
            <person name="Zheng S."/>
            <person name="Li Y."/>
            <person name="Yu Y."/>
            <person name="Du H."/>
            <person name="Qi M."/>
            <person name="Li Y."/>
            <person name="Yu H."/>
            <person name="Cui Y."/>
            <person name="Wang N."/>
            <person name="Chen C."/>
            <person name="Wu H."/>
            <person name="Zhao Y."/>
            <person name="Zhang J."/>
            <person name="Li Y."/>
            <person name="Zhou W."/>
            <person name="Zhang B."/>
            <person name="Hu W."/>
            <person name="Eijk M."/>
            <person name="Tang J."/>
            <person name="Witsenboer H."/>
            <person name="Zhao S."/>
            <person name="Li Z."/>
            <person name="Zhang A."/>
            <person name="Wang D."/>
            <person name="Liang C."/>
        </authorList>
    </citation>
    <scope>NUCLEOTIDE SEQUENCE [LARGE SCALE GENOMIC DNA]</scope>
    <source>
        <strain evidence="2">cv. G1812</strain>
    </source>
</reference>
<reference evidence="2" key="3">
    <citation type="submission" date="2022-06" db="UniProtKB">
        <authorList>
            <consortium name="EnsemblPlants"/>
        </authorList>
    </citation>
    <scope>IDENTIFICATION</scope>
</reference>
<dbReference type="Gramene" id="TuG1812G0200002947.01.T01">
    <property type="protein sequence ID" value="TuG1812G0200002947.01.T01.cds396994"/>
    <property type="gene ID" value="TuG1812G0200002947.01"/>
</dbReference>
<organism evidence="2 3">
    <name type="scientific">Triticum urartu</name>
    <name type="common">Red wild einkorn</name>
    <name type="synonym">Crithodium urartu</name>
    <dbReference type="NCBI Taxonomy" id="4572"/>
    <lineage>
        <taxon>Eukaryota</taxon>
        <taxon>Viridiplantae</taxon>
        <taxon>Streptophyta</taxon>
        <taxon>Embryophyta</taxon>
        <taxon>Tracheophyta</taxon>
        <taxon>Spermatophyta</taxon>
        <taxon>Magnoliopsida</taxon>
        <taxon>Liliopsida</taxon>
        <taxon>Poales</taxon>
        <taxon>Poaceae</taxon>
        <taxon>BOP clade</taxon>
        <taxon>Pooideae</taxon>
        <taxon>Triticodae</taxon>
        <taxon>Triticeae</taxon>
        <taxon>Triticinae</taxon>
        <taxon>Triticum</taxon>
    </lineage>
</organism>
<reference evidence="3" key="1">
    <citation type="journal article" date="2013" name="Nature">
        <title>Draft genome of the wheat A-genome progenitor Triticum urartu.</title>
        <authorList>
            <person name="Ling H.Q."/>
            <person name="Zhao S."/>
            <person name="Liu D."/>
            <person name="Wang J."/>
            <person name="Sun H."/>
            <person name="Zhang C."/>
            <person name="Fan H."/>
            <person name="Li D."/>
            <person name="Dong L."/>
            <person name="Tao Y."/>
            <person name="Gao C."/>
            <person name="Wu H."/>
            <person name="Li Y."/>
            <person name="Cui Y."/>
            <person name="Guo X."/>
            <person name="Zheng S."/>
            <person name="Wang B."/>
            <person name="Yu K."/>
            <person name="Liang Q."/>
            <person name="Yang W."/>
            <person name="Lou X."/>
            <person name="Chen J."/>
            <person name="Feng M."/>
            <person name="Jian J."/>
            <person name="Zhang X."/>
            <person name="Luo G."/>
            <person name="Jiang Y."/>
            <person name="Liu J."/>
            <person name="Wang Z."/>
            <person name="Sha Y."/>
            <person name="Zhang B."/>
            <person name="Wu H."/>
            <person name="Tang D."/>
            <person name="Shen Q."/>
            <person name="Xue P."/>
            <person name="Zou S."/>
            <person name="Wang X."/>
            <person name="Liu X."/>
            <person name="Wang F."/>
            <person name="Yang Y."/>
            <person name="An X."/>
            <person name="Dong Z."/>
            <person name="Zhang K."/>
            <person name="Zhang X."/>
            <person name="Luo M.C."/>
            <person name="Dvorak J."/>
            <person name="Tong Y."/>
            <person name="Wang J."/>
            <person name="Yang H."/>
            <person name="Li Z."/>
            <person name="Wang D."/>
            <person name="Zhang A."/>
            <person name="Wang J."/>
        </authorList>
    </citation>
    <scope>NUCLEOTIDE SEQUENCE</scope>
    <source>
        <strain evidence="3">cv. G1812</strain>
    </source>
</reference>
<name>A0A8R7PEK8_TRIUA</name>
<dbReference type="AlphaFoldDB" id="A0A8R7PEK8"/>
<evidence type="ECO:0000256" key="1">
    <source>
        <dbReference type="SAM" id="MobiDB-lite"/>
    </source>
</evidence>
<dbReference type="EnsemblPlants" id="TuG1812G0200002947.01.T01">
    <property type="protein sequence ID" value="TuG1812G0200002947.01.T01.cds396994"/>
    <property type="gene ID" value="TuG1812G0200002947.01"/>
</dbReference>
<accession>A0A8R7PEK8</accession>
<protein>
    <submittedName>
        <fullName evidence="2">Uncharacterized protein</fullName>
    </submittedName>
</protein>
<keyword evidence="3" id="KW-1185">Reference proteome</keyword>
<feature type="region of interest" description="Disordered" evidence="1">
    <location>
        <begin position="67"/>
        <end position="92"/>
    </location>
</feature>
<dbReference type="Proteomes" id="UP000015106">
    <property type="component" value="Chromosome 2"/>
</dbReference>
<feature type="compositionally biased region" description="Basic residues" evidence="1">
    <location>
        <begin position="79"/>
        <end position="92"/>
    </location>
</feature>